<keyword evidence="1" id="KW-1133">Transmembrane helix</keyword>
<gene>
    <name evidence="2" type="ORF">EGH23_21850</name>
</gene>
<evidence type="ECO:0000313" key="2">
    <source>
        <dbReference type="EMBL" id="MBX0297525.1"/>
    </source>
</evidence>
<comment type="caution">
    <text evidence="2">The sequence shown here is derived from an EMBL/GenBank/DDBJ whole genome shotgun (WGS) entry which is preliminary data.</text>
</comment>
<feature type="transmembrane region" description="Helical" evidence="1">
    <location>
        <begin position="343"/>
        <end position="364"/>
    </location>
</feature>
<dbReference type="AlphaFoldDB" id="A0AAW4PHL5"/>
<protein>
    <submittedName>
        <fullName evidence="2">Uncharacterized protein</fullName>
    </submittedName>
</protein>
<feature type="transmembrane region" description="Helical" evidence="1">
    <location>
        <begin position="384"/>
        <end position="406"/>
    </location>
</feature>
<accession>A0AAW4PHL5</accession>
<evidence type="ECO:0000313" key="3">
    <source>
        <dbReference type="Proteomes" id="UP001430455"/>
    </source>
</evidence>
<sequence>MSGILPQNLPVFRRGEDNDDFEDLIVLFSSTFLKQYERDIYDTLAYPPGFQIQFRYPEDIVANSVQVSKLEGREAVIIALAHEDFEFFPLRKVKITSVQRTGDYLVLDLELMPELVDYNSFSKDNVTRIVSRPVEPTESDEVVPGEFVSNCKKGLITFTTPNGETPIEKWRDQDLEWTNIVESMSSNEHFKNALFYRLISFSGAGNKNDYHPRHNPGIWWRTKQLVNRTVPTLNPVPRYWQKGSYIINSNEDYELKFEMRNGNMPIENSHSKFKIESIDGIDIIWDGFDLNFKADLRSIYVSPHDVPRQKVAPLICRSVGEATLPGPELEIPLVLKPSTSTRFFFFLLIFIGIAMTTGALNFIIDWFPAQFWILPTVSNNVLTGSFQLTGLAITTYAFDYYGAYFYRNQ</sequence>
<keyword evidence="1" id="KW-0472">Membrane</keyword>
<keyword evidence="3" id="KW-1185">Reference proteome</keyword>
<organism evidence="2 3">
    <name type="scientific">Haloarcula nitratireducens</name>
    <dbReference type="NCBI Taxonomy" id="2487749"/>
    <lineage>
        <taxon>Archaea</taxon>
        <taxon>Methanobacteriati</taxon>
        <taxon>Methanobacteriota</taxon>
        <taxon>Stenosarchaea group</taxon>
        <taxon>Halobacteria</taxon>
        <taxon>Halobacteriales</taxon>
        <taxon>Haloarculaceae</taxon>
        <taxon>Haloarcula</taxon>
    </lineage>
</organism>
<evidence type="ECO:0000256" key="1">
    <source>
        <dbReference type="SAM" id="Phobius"/>
    </source>
</evidence>
<dbReference type="EMBL" id="RKLT01000021">
    <property type="protein sequence ID" value="MBX0297525.1"/>
    <property type="molecule type" value="Genomic_DNA"/>
</dbReference>
<proteinExistence type="predicted"/>
<reference evidence="2 3" key="1">
    <citation type="submission" date="2021-06" db="EMBL/GenBank/DDBJ databases">
        <title>Halomicroarcula sp. a new haloarchaeum isolated from saline soil.</title>
        <authorList>
            <person name="Duran-Viseras A."/>
            <person name="Sanchez-Porro C."/>
            <person name="Ventosa A."/>
        </authorList>
    </citation>
    <scope>NUCLEOTIDE SEQUENCE [LARGE SCALE GENOMIC DNA]</scope>
    <source>
        <strain evidence="2 3">F27</strain>
    </source>
</reference>
<dbReference type="Proteomes" id="UP001430455">
    <property type="component" value="Unassembled WGS sequence"/>
</dbReference>
<name>A0AAW4PHL5_9EURY</name>
<keyword evidence="1" id="KW-0812">Transmembrane</keyword>
<dbReference type="RefSeq" id="WP_220582112.1">
    <property type="nucleotide sequence ID" value="NZ_RKLT01000021.1"/>
</dbReference>